<protein>
    <submittedName>
        <fullName evidence="1">Uncharacterized protein</fullName>
    </submittedName>
</protein>
<accession>A0A0K1PTZ9</accession>
<dbReference type="EMBL" id="CP012333">
    <property type="protein sequence ID" value="AKU97010.1"/>
    <property type="molecule type" value="Genomic_DNA"/>
</dbReference>
<dbReference type="Proteomes" id="UP000064967">
    <property type="component" value="Chromosome"/>
</dbReference>
<dbReference type="AlphaFoldDB" id="A0A0K1PTZ9"/>
<reference evidence="1 2" key="1">
    <citation type="submission" date="2015-08" db="EMBL/GenBank/DDBJ databases">
        <authorList>
            <person name="Babu N.S."/>
            <person name="Beckwith C.J."/>
            <person name="Beseler K.G."/>
            <person name="Brison A."/>
            <person name="Carone J.V."/>
            <person name="Caskin T.P."/>
            <person name="Diamond M."/>
            <person name="Durham M.E."/>
            <person name="Foxe J.M."/>
            <person name="Go M."/>
            <person name="Henderson B.A."/>
            <person name="Jones I.B."/>
            <person name="McGettigan J.A."/>
            <person name="Micheletti S.J."/>
            <person name="Nasrallah M.E."/>
            <person name="Ortiz D."/>
            <person name="Piller C.R."/>
            <person name="Privatt S.R."/>
            <person name="Schneider S.L."/>
            <person name="Sharp S."/>
            <person name="Smith T.C."/>
            <person name="Stanton J.D."/>
            <person name="Ullery H.E."/>
            <person name="Wilson R.J."/>
            <person name="Serrano M.G."/>
            <person name="Buck G."/>
            <person name="Lee V."/>
            <person name="Wang Y."/>
            <person name="Carvalho R."/>
            <person name="Voegtly L."/>
            <person name="Shi R."/>
            <person name="Duckworth R."/>
            <person name="Johnson A."/>
            <person name="Loviza R."/>
            <person name="Walstead R."/>
            <person name="Shah Z."/>
            <person name="Kiflezghi M."/>
            <person name="Wade K."/>
            <person name="Ball S.L."/>
            <person name="Bradley K.W."/>
            <person name="Asai D.J."/>
            <person name="Bowman C.A."/>
            <person name="Russell D.A."/>
            <person name="Pope W.H."/>
            <person name="Jacobs-Sera D."/>
            <person name="Hendrix R.W."/>
            <person name="Hatfull G.F."/>
        </authorList>
    </citation>
    <scope>NUCLEOTIDE SEQUENCE [LARGE SCALE GENOMIC DNA]</scope>
    <source>
        <strain evidence="1 2">DSM 27648</strain>
    </source>
</reference>
<dbReference type="STRING" id="1391654.AKJ09_03674"/>
<proteinExistence type="predicted"/>
<gene>
    <name evidence="1" type="ORF">AKJ09_03674</name>
</gene>
<dbReference type="RefSeq" id="WP_275936626.1">
    <property type="nucleotide sequence ID" value="NZ_CP012333.1"/>
</dbReference>
<evidence type="ECO:0000313" key="2">
    <source>
        <dbReference type="Proteomes" id="UP000064967"/>
    </source>
</evidence>
<dbReference type="KEGG" id="llu:AKJ09_03674"/>
<organism evidence="1 2">
    <name type="scientific">Labilithrix luteola</name>
    <dbReference type="NCBI Taxonomy" id="1391654"/>
    <lineage>
        <taxon>Bacteria</taxon>
        <taxon>Pseudomonadati</taxon>
        <taxon>Myxococcota</taxon>
        <taxon>Polyangia</taxon>
        <taxon>Polyangiales</taxon>
        <taxon>Labilitrichaceae</taxon>
        <taxon>Labilithrix</taxon>
    </lineage>
</organism>
<name>A0A0K1PTZ9_9BACT</name>
<keyword evidence="2" id="KW-1185">Reference proteome</keyword>
<evidence type="ECO:0000313" key="1">
    <source>
        <dbReference type="EMBL" id="AKU97010.1"/>
    </source>
</evidence>
<sequence length="41" mass="4787">MSDTTLRIYEVNPLAVKNDDKRTQIADYYRRLRTFVGPKAA</sequence>